<organism evidence="4 5">
    <name type="scientific">Mycobacterium heckeshornense</name>
    <dbReference type="NCBI Taxonomy" id="110505"/>
    <lineage>
        <taxon>Bacteria</taxon>
        <taxon>Bacillati</taxon>
        <taxon>Actinomycetota</taxon>
        <taxon>Actinomycetes</taxon>
        <taxon>Mycobacteriales</taxon>
        <taxon>Mycobacteriaceae</taxon>
        <taxon>Mycobacterium</taxon>
    </lineage>
</organism>
<dbReference type="EMBL" id="AP024237">
    <property type="protein sequence ID" value="BCO35509.1"/>
    <property type="molecule type" value="Genomic_DNA"/>
</dbReference>
<accession>A0A2G8AVI2</accession>
<dbReference type="STRING" id="110505.ACT16_06090"/>
<dbReference type="PANTHER" id="PTHR33713:SF10">
    <property type="entry name" value="ANTITOXIN YAFN"/>
    <property type="match status" value="1"/>
</dbReference>
<dbReference type="InterPro" id="IPR051405">
    <property type="entry name" value="phD/YefM_antitoxin"/>
</dbReference>
<dbReference type="AlphaFoldDB" id="A0A2G8AVI2"/>
<keyword evidence="2" id="KW-1277">Toxin-antitoxin system</keyword>
<reference evidence="4 5" key="1">
    <citation type="submission" date="2020-12" db="EMBL/GenBank/DDBJ databases">
        <title>Complete genome sequence of Mycobacterium heckeshornense JCM 15655T, closely related to a pathogenic non-tuberculous mycobacterial species Mycobacterium xenopi.</title>
        <authorList>
            <person name="Yoshida M."/>
            <person name="Fukano H."/>
            <person name="Asakura T."/>
            <person name="Suzuki M."/>
            <person name="Hoshino Y."/>
        </authorList>
    </citation>
    <scope>NUCLEOTIDE SEQUENCE [LARGE SCALE GENOMIC DNA]</scope>
    <source>
        <strain evidence="4 5">JCM 15655</strain>
    </source>
</reference>
<evidence type="ECO:0000256" key="1">
    <source>
        <dbReference type="ARBA" id="ARBA00009981"/>
    </source>
</evidence>
<dbReference type="Proteomes" id="UP000595446">
    <property type="component" value="Chromosome"/>
</dbReference>
<sequence length="80" mass="8939">MSELVAISKARARLSELVRRSRDEDIVLMNHATPAAVIISADRYDALLDEIEDLKDRLSIHERTGVTIPAEKLMVELGPN</sequence>
<dbReference type="OrthoDB" id="4743597at2"/>
<evidence type="ECO:0000313" key="4">
    <source>
        <dbReference type="EMBL" id="BCO35509.1"/>
    </source>
</evidence>
<dbReference type="Gene3D" id="3.40.1620.10">
    <property type="entry name" value="YefM-like domain"/>
    <property type="match status" value="1"/>
</dbReference>
<dbReference type="SUPFAM" id="SSF143120">
    <property type="entry name" value="YefM-like"/>
    <property type="match status" value="1"/>
</dbReference>
<dbReference type="PANTHER" id="PTHR33713">
    <property type="entry name" value="ANTITOXIN YAFN-RELATED"/>
    <property type="match status" value="1"/>
</dbReference>
<dbReference type="InterPro" id="IPR006442">
    <property type="entry name" value="Antitoxin_Phd/YefM"/>
</dbReference>
<dbReference type="NCBIfam" id="TIGR01552">
    <property type="entry name" value="phd_fam"/>
    <property type="match status" value="1"/>
</dbReference>
<comment type="similarity">
    <text evidence="1 3">Belongs to the phD/YefM antitoxin family.</text>
</comment>
<name>A0A2G8AVI2_9MYCO</name>
<comment type="function">
    <text evidence="3">Antitoxin component of a type II toxin-antitoxin (TA) system.</text>
</comment>
<proteinExistence type="inferred from homology"/>
<evidence type="ECO:0000256" key="2">
    <source>
        <dbReference type="ARBA" id="ARBA00022649"/>
    </source>
</evidence>
<evidence type="ECO:0000313" key="5">
    <source>
        <dbReference type="Proteomes" id="UP000595446"/>
    </source>
</evidence>
<dbReference type="InterPro" id="IPR036165">
    <property type="entry name" value="YefM-like_sf"/>
</dbReference>
<gene>
    <name evidence="4" type="ORF">MHEC_19420</name>
</gene>
<evidence type="ECO:0000256" key="3">
    <source>
        <dbReference type="RuleBase" id="RU362080"/>
    </source>
</evidence>
<dbReference type="RefSeq" id="WP_048890573.1">
    <property type="nucleotide sequence ID" value="NZ_AP024237.1"/>
</dbReference>
<keyword evidence="5" id="KW-1185">Reference proteome</keyword>
<dbReference type="Pfam" id="PF02604">
    <property type="entry name" value="PhdYeFM_antitox"/>
    <property type="match status" value="1"/>
</dbReference>
<protein>
    <recommendedName>
        <fullName evidence="3">Antitoxin</fullName>
    </recommendedName>
</protein>